<sequence>MTRRPHHPGGFGGPGGYGRGHGSRWENPGERTARRVRRMASGPPHRHHGPYRPGMAVPSPWIALPLIILLVGLVGSAAAATAFAAVSFSPLFLLAVVAITAHRAGRRRPIPPPPAAAPRPQAPPAPPWAQARARFDLLREEYTAYECDPMAVLRLPALADVSVPSTGRFVEAFAEAQALDTDHRPADRHHAEMFVAAVDRAVRAWEAARDAAERIRHSSLSASERASVERAIKLLTTARDSDNDAERLAAYAMARSELARLEKAGVVHLPRAAVAALENEGRGQLSA</sequence>
<evidence type="ECO:0000256" key="2">
    <source>
        <dbReference type="SAM" id="Phobius"/>
    </source>
</evidence>
<reference evidence="3" key="2">
    <citation type="submission" date="2023-01" db="EMBL/GenBank/DDBJ databases">
        <authorList>
            <person name="Sun Q."/>
            <person name="Evtushenko L."/>
        </authorList>
    </citation>
    <scope>NUCLEOTIDE SEQUENCE</scope>
    <source>
        <strain evidence="3">VKM Ac-1069</strain>
    </source>
</reference>
<comment type="caution">
    <text evidence="3">The sequence shown here is derived from an EMBL/GenBank/DDBJ whole genome shotgun (WGS) entry which is preliminary data.</text>
</comment>
<gene>
    <name evidence="3" type="ORF">GCM10017577_55500</name>
</gene>
<feature type="region of interest" description="Disordered" evidence="1">
    <location>
        <begin position="1"/>
        <end position="28"/>
    </location>
</feature>
<feature type="compositionally biased region" description="Gly residues" evidence="1">
    <location>
        <begin position="9"/>
        <end position="20"/>
    </location>
</feature>
<protein>
    <submittedName>
        <fullName evidence="3">Uncharacterized protein</fullName>
    </submittedName>
</protein>
<dbReference type="Proteomes" id="UP001143463">
    <property type="component" value="Unassembled WGS sequence"/>
</dbReference>
<keyword evidence="2" id="KW-0812">Transmembrane</keyword>
<keyword evidence="2" id="KW-0472">Membrane</keyword>
<organism evidence="3 4">
    <name type="scientific">Pseudonocardia halophobica</name>
    <dbReference type="NCBI Taxonomy" id="29401"/>
    <lineage>
        <taxon>Bacteria</taxon>
        <taxon>Bacillati</taxon>
        <taxon>Actinomycetota</taxon>
        <taxon>Actinomycetes</taxon>
        <taxon>Pseudonocardiales</taxon>
        <taxon>Pseudonocardiaceae</taxon>
        <taxon>Pseudonocardia</taxon>
    </lineage>
</organism>
<accession>A0A9W6L796</accession>
<keyword evidence="2" id="KW-1133">Transmembrane helix</keyword>
<reference evidence="3" key="1">
    <citation type="journal article" date="2014" name="Int. J. Syst. Evol. Microbiol.">
        <title>Complete genome sequence of Corynebacterium casei LMG S-19264T (=DSM 44701T), isolated from a smear-ripened cheese.</title>
        <authorList>
            <consortium name="US DOE Joint Genome Institute (JGI-PGF)"/>
            <person name="Walter F."/>
            <person name="Albersmeier A."/>
            <person name="Kalinowski J."/>
            <person name="Ruckert C."/>
        </authorList>
    </citation>
    <scope>NUCLEOTIDE SEQUENCE</scope>
    <source>
        <strain evidence="3">VKM Ac-1069</strain>
    </source>
</reference>
<keyword evidence="4" id="KW-1185">Reference proteome</keyword>
<dbReference type="AlphaFoldDB" id="A0A9W6L796"/>
<evidence type="ECO:0000313" key="4">
    <source>
        <dbReference type="Proteomes" id="UP001143463"/>
    </source>
</evidence>
<feature type="transmembrane region" description="Helical" evidence="2">
    <location>
        <begin position="55"/>
        <end position="74"/>
    </location>
</feature>
<evidence type="ECO:0000256" key="1">
    <source>
        <dbReference type="SAM" id="MobiDB-lite"/>
    </source>
</evidence>
<name>A0A9W6L796_9PSEU</name>
<evidence type="ECO:0000313" key="3">
    <source>
        <dbReference type="EMBL" id="GLL14403.1"/>
    </source>
</evidence>
<feature type="compositionally biased region" description="Pro residues" evidence="1">
    <location>
        <begin position="110"/>
        <end position="127"/>
    </location>
</feature>
<feature type="region of interest" description="Disordered" evidence="1">
    <location>
        <begin position="106"/>
        <end position="128"/>
    </location>
</feature>
<proteinExistence type="predicted"/>
<dbReference type="EMBL" id="BSFQ01000031">
    <property type="protein sequence ID" value="GLL14403.1"/>
    <property type="molecule type" value="Genomic_DNA"/>
</dbReference>